<dbReference type="OrthoDB" id="2086880at2"/>
<dbReference type="Proteomes" id="UP000474104">
    <property type="component" value="Unassembled WGS sequence"/>
</dbReference>
<sequence length="189" mass="22367">MYRYGEEISYKFELLKTGDYNNLQFFECGNERLDNHIKSNVIKTNEIVDEDGLYFKFTDLITQKIIGIVSLASSGIIYKVSNYTHVLPAIKIDVLAVDKDYQKLHYDFASENDPNPDNHYYFSDDIIGTTIKHCRDISENYTLVNYIVLYADKKAYRYYERNGFENYTEYMVKENNQEINKNIPMYLKL</sequence>
<name>A0A9X5H983_9FIRM</name>
<accession>A0A9X5H983</accession>
<evidence type="ECO:0000313" key="1">
    <source>
        <dbReference type="EMBL" id="NDO71156.1"/>
    </source>
</evidence>
<dbReference type="Gene3D" id="3.40.630.30">
    <property type="match status" value="1"/>
</dbReference>
<dbReference type="AlphaFoldDB" id="A0A9X5H983"/>
<comment type="caution">
    <text evidence="1">The sequence shown here is derived from an EMBL/GenBank/DDBJ whole genome shotgun (WGS) entry which is preliminary data.</text>
</comment>
<protein>
    <submittedName>
        <fullName evidence="1">Uncharacterized protein</fullName>
    </submittedName>
</protein>
<reference evidence="1 2" key="1">
    <citation type="submission" date="2019-07" db="EMBL/GenBank/DDBJ databases">
        <title>Draft genome sequences of 15 bacterial species constituting the stable defined intestinal microbiota of the GM15 gnotobiotic mouse model.</title>
        <authorList>
            <person name="Elie C."/>
            <person name="Mathieu A."/>
            <person name="Saliou A."/>
            <person name="Darnaud M."/>
            <person name="Leulier F."/>
            <person name="Tamellini A."/>
        </authorList>
    </citation>
    <scope>NUCLEOTIDE SEQUENCE [LARGE SCALE GENOMIC DNA]</scope>
    <source>
        <strain evidence="2">ASF 502</strain>
    </source>
</reference>
<evidence type="ECO:0000313" key="2">
    <source>
        <dbReference type="Proteomes" id="UP000474104"/>
    </source>
</evidence>
<proteinExistence type="predicted"/>
<gene>
    <name evidence="1" type="ORF">FMM80_21880</name>
</gene>
<dbReference type="RefSeq" id="WP_004068624.1">
    <property type="nucleotide sequence ID" value="NZ_VIRB01000131.1"/>
</dbReference>
<organism evidence="1 2">
    <name type="scientific">Schaedlerella arabinosiphila</name>
    <dbReference type="NCBI Taxonomy" id="2044587"/>
    <lineage>
        <taxon>Bacteria</taxon>
        <taxon>Bacillati</taxon>
        <taxon>Bacillota</taxon>
        <taxon>Clostridia</taxon>
        <taxon>Lachnospirales</taxon>
        <taxon>Lachnospiraceae</taxon>
        <taxon>Schaedlerella</taxon>
    </lineage>
</organism>
<dbReference type="EMBL" id="VIRB01000131">
    <property type="protein sequence ID" value="NDO71156.1"/>
    <property type="molecule type" value="Genomic_DNA"/>
</dbReference>